<dbReference type="Pfam" id="PF13460">
    <property type="entry name" value="NAD_binding_10"/>
    <property type="match status" value="1"/>
</dbReference>
<reference evidence="4" key="1">
    <citation type="submission" date="2025-08" db="UniProtKB">
        <authorList>
            <consortium name="RefSeq"/>
        </authorList>
    </citation>
    <scope>IDENTIFICATION</scope>
    <source>
        <tissue evidence="4">Sperm</tissue>
    </source>
</reference>
<evidence type="ECO:0000256" key="1">
    <source>
        <dbReference type="SAM" id="MobiDB-lite"/>
    </source>
</evidence>
<evidence type="ECO:0000259" key="2">
    <source>
        <dbReference type="Pfam" id="PF13460"/>
    </source>
</evidence>
<dbReference type="AlphaFoldDB" id="A0AAJ7WUU9"/>
<dbReference type="PANTHER" id="PTHR15020">
    <property type="entry name" value="FLAVIN REDUCTASE-RELATED"/>
    <property type="match status" value="1"/>
</dbReference>
<keyword evidence="3" id="KW-1185">Reference proteome</keyword>
<proteinExistence type="predicted"/>
<dbReference type="PANTHER" id="PTHR15020:SF50">
    <property type="entry name" value="UPF0659 PROTEIN YMR090W"/>
    <property type="match status" value="1"/>
</dbReference>
<dbReference type="GeneID" id="116942808"/>
<feature type="region of interest" description="Disordered" evidence="1">
    <location>
        <begin position="232"/>
        <end position="260"/>
    </location>
</feature>
<dbReference type="Proteomes" id="UP001318040">
    <property type="component" value="Chromosome 16"/>
</dbReference>
<gene>
    <name evidence="4" type="primary">LOC116942808</name>
</gene>
<dbReference type="InterPro" id="IPR016040">
    <property type="entry name" value="NAD(P)-bd_dom"/>
</dbReference>
<feature type="domain" description="NAD(P)-binding" evidence="2">
    <location>
        <begin position="37"/>
        <end position="196"/>
    </location>
</feature>
<dbReference type="SUPFAM" id="SSF51735">
    <property type="entry name" value="NAD(P)-binding Rossmann-fold domains"/>
    <property type="match status" value="1"/>
</dbReference>
<dbReference type="InterPro" id="IPR036291">
    <property type="entry name" value="NAD(P)-bd_dom_sf"/>
</dbReference>
<sequence>MPAGLRLPCQLHAGCSRRAPLQAAVAMASAARIALLGATGLTGQRLMAQALEQGHHVTAIVRSPSKVQLQHENLKVIQGDVFSTESLKDALVGHDAVMSCLGFTPQEVTAYGDSAKAIVDAMRQAGVSRFIAMTAWYTDVDSQAHAPRFVRWILLPMIRPILASMRVMEQFLCTECSDINYTVVRPPGLKNEPPTGDGGGGGDVRARAGLRLAGHQGLAGVPWGRGTIHAASPHLTHLGPQRGGHDGPVGSLALTGSGSV</sequence>
<dbReference type="RefSeq" id="XP_032810996.1">
    <property type="nucleotide sequence ID" value="XM_032955105.1"/>
</dbReference>
<organism evidence="3 4">
    <name type="scientific">Petromyzon marinus</name>
    <name type="common">Sea lamprey</name>
    <dbReference type="NCBI Taxonomy" id="7757"/>
    <lineage>
        <taxon>Eukaryota</taxon>
        <taxon>Metazoa</taxon>
        <taxon>Chordata</taxon>
        <taxon>Craniata</taxon>
        <taxon>Vertebrata</taxon>
        <taxon>Cyclostomata</taxon>
        <taxon>Hyperoartia</taxon>
        <taxon>Petromyzontiformes</taxon>
        <taxon>Petromyzontidae</taxon>
        <taxon>Petromyzon</taxon>
    </lineage>
</organism>
<accession>A0AAJ7WUU9</accession>
<dbReference type="GO" id="GO:0003824">
    <property type="term" value="F:catalytic activity"/>
    <property type="evidence" value="ECO:0007669"/>
    <property type="project" value="UniProtKB-ARBA"/>
</dbReference>
<evidence type="ECO:0000313" key="4">
    <source>
        <dbReference type="RefSeq" id="XP_032810996.1"/>
    </source>
</evidence>
<name>A0AAJ7WUU9_PETMA</name>
<protein>
    <submittedName>
        <fullName evidence="4">Flavin reductase (NADPH)-like isoform X3</fullName>
    </submittedName>
</protein>
<evidence type="ECO:0000313" key="3">
    <source>
        <dbReference type="Proteomes" id="UP001318040"/>
    </source>
</evidence>
<dbReference type="Gene3D" id="3.40.50.720">
    <property type="entry name" value="NAD(P)-binding Rossmann-like Domain"/>
    <property type="match status" value="1"/>
</dbReference>